<gene>
    <name evidence="1" type="ORF">DZF98_17525</name>
</gene>
<dbReference type="EMBL" id="QWEE01000793">
    <property type="protein sequence ID" value="RII85453.1"/>
    <property type="molecule type" value="Genomic_DNA"/>
</dbReference>
<dbReference type="Proteomes" id="UP000265355">
    <property type="component" value="Unassembled WGS sequence"/>
</dbReference>
<comment type="caution">
    <text evidence="1">The sequence shown here is derived from an EMBL/GenBank/DDBJ whole genome shotgun (WGS) entry which is preliminary data.</text>
</comment>
<evidence type="ECO:0000313" key="2">
    <source>
        <dbReference type="Proteomes" id="UP000265355"/>
    </source>
</evidence>
<proteinExistence type="predicted"/>
<accession>A0ABX9N4L4</accession>
<keyword evidence="2" id="KW-1185">Reference proteome</keyword>
<reference evidence="1 2" key="1">
    <citation type="submission" date="2018-08" db="EMBL/GenBank/DDBJ databases">
        <title>Genome Sequence of Clavibacter michiganensis Subspecies type strains, and the Atypical Peach-Colored Strains Isolated from Tomato.</title>
        <authorList>
            <person name="Osdaghi E."/>
            <person name="Portier P."/>
            <person name="Briand M."/>
            <person name="Jacques M.-A."/>
        </authorList>
    </citation>
    <scope>NUCLEOTIDE SEQUENCE [LARGE SCALE GENOMIC DNA]</scope>
    <source>
        <strain evidence="1 2">CFBP 8216</strain>
    </source>
</reference>
<feature type="non-terminal residue" evidence="1">
    <location>
        <position position="62"/>
    </location>
</feature>
<name>A0ABX9N4L4_9MICO</name>
<sequence>MIRDAHPFRPGLRRRLRPRLRGAGDEAVVEEAEEIAAFVRRLAVLLGAGLHLERAWSQLAPP</sequence>
<evidence type="ECO:0000313" key="1">
    <source>
        <dbReference type="EMBL" id="RII85453.1"/>
    </source>
</evidence>
<protein>
    <submittedName>
        <fullName evidence="1">Pilus assembly protein</fullName>
    </submittedName>
</protein>
<organism evidence="1 2">
    <name type="scientific">Clavibacter californiensis</name>
    <dbReference type="NCBI Taxonomy" id="1401995"/>
    <lineage>
        <taxon>Bacteria</taxon>
        <taxon>Bacillati</taxon>
        <taxon>Actinomycetota</taxon>
        <taxon>Actinomycetes</taxon>
        <taxon>Micrococcales</taxon>
        <taxon>Microbacteriaceae</taxon>
        <taxon>Clavibacter</taxon>
    </lineage>
</organism>